<sequence length="501" mass="54698">MGHHRVVEPEPPMVLFSRSAPPFHVPPKPSFAGDVLHTQPHNTEQGPASPSVQSSLPKSPVGSGEWTGQLGKARRSHTRLPSFTDLQEGSSSDDREGGARGSKLSDDPNALSALREKNRRAQRKFRERQKQKLQESEGRARELQHALERLKMEKSALETRNALLEKMVGMKGNARQTPQPSAQIEEVAGQGTAAEGREDTDSTRVREDGNASVLGTCGPAQQTIRLTVRKGRSGLRSAEGTLELSPEQMRSLPQGELVALWKDYVTALTRLLQEARGDASCPAGQRIEQLIGEMRLVLSGLMSANLKRWSTLRALKMDPKGQAPSLEVPPADWSHKMYRAMKLTEQQRRAAVAYRNQLLLRMGGTLRARRDISLEVLRTLGGPCTERVAGDLQGGTAMAQRLLVASNAAEALRRNIVEEQQLYNQFLNAVRTIMQPIQSAIAIVQAYPWCPDALAIFNCAAQEEGAPPAHELLACPVPGGSAWPPPSLLSPEPPKLETAGA</sequence>
<feature type="compositionally biased region" description="Basic and acidic residues" evidence="1">
    <location>
        <begin position="195"/>
        <end position="209"/>
    </location>
</feature>
<accession>A0ABR2YTF4</accession>
<proteinExistence type="predicted"/>
<dbReference type="PROSITE" id="PS00036">
    <property type="entry name" value="BZIP_BASIC"/>
    <property type="match status" value="1"/>
</dbReference>
<evidence type="ECO:0000259" key="2">
    <source>
        <dbReference type="PROSITE" id="PS00036"/>
    </source>
</evidence>
<evidence type="ECO:0000256" key="1">
    <source>
        <dbReference type="SAM" id="MobiDB-lite"/>
    </source>
</evidence>
<feature type="compositionally biased region" description="Polar residues" evidence="1">
    <location>
        <begin position="39"/>
        <end position="57"/>
    </location>
</feature>
<dbReference type="InterPro" id="IPR046347">
    <property type="entry name" value="bZIP_sf"/>
</dbReference>
<protein>
    <recommendedName>
        <fullName evidence="2">BZIP domain-containing protein</fullName>
    </recommendedName>
</protein>
<feature type="compositionally biased region" description="Basic and acidic residues" evidence="1">
    <location>
        <begin position="92"/>
        <end position="106"/>
    </location>
</feature>
<evidence type="ECO:0000313" key="3">
    <source>
        <dbReference type="EMBL" id="KAK9915095.1"/>
    </source>
</evidence>
<dbReference type="SUPFAM" id="SSF57959">
    <property type="entry name" value="Leucine zipper domain"/>
    <property type="match status" value="1"/>
</dbReference>
<dbReference type="CDD" id="cd14688">
    <property type="entry name" value="bZIP_YAP"/>
    <property type="match status" value="1"/>
</dbReference>
<keyword evidence="4" id="KW-1185">Reference proteome</keyword>
<feature type="region of interest" description="Disordered" evidence="1">
    <location>
        <begin position="1"/>
        <end position="140"/>
    </location>
</feature>
<feature type="compositionally biased region" description="Polar residues" evidence="1">
    <location>
        <begin position="79"/>
        <end position="90"/>
    </location>
</feature>
<name>A0ABR2YTF4_9CHLO</name>
<dbReference type="EMBL" id="JALJOT010000005">
    <property type="protein sequence ID" value="KAK9915095.1"/>
    <property type="molecule type" value="Genomic_DNA"/>
</dbReference>
<dbReference type="Proteomes" id="UP001491310">
    <property type="component" value="Unassembled WGS sequence"/>
</dbReference>
<feature type="domain" description="BZIP" evidence="2">
    <location>
        <begin position="115"/>
        <end position="128"/>
    </location>
</feature>
<comment type="caution">
    <text evidence="3">The sequence shown here is derived from an EMBL/GenBank/DDBJ whole genome shotgun (WGS) entry which is preliminary data.</text>
</comment>
<feature type="compositionally biased region" description="Basic and acidic residues" evidence="1">
    <location>
        <begin position="128"/>
        <end position="140"/>
    </location>
</feature>
<feature type="compositionally biased region" description="Basic residues" evidence="1">
    <location>
        <begin position="117"/>
        <end position="127"/>
    </location>
</feature>
<gene>
    <name evidence="3" type="ORF">WJX75_004694</name>
</gene>
<feature type="region of interest" description="Disordered" evidence="1">
    <location>
        <begin position="188"/>
        <end position="213"/>
    </location>
</feature>
<organism evidence="3 4">
    <name type="scientific">Coccomyxa subellipsoidea</name>
    <dbReference type="NCBI Taxonomy" id="248742"/>
    <lineage>
        <taxon>Eukaryota</taxon>
        <taxon>Viridiplantae</taxon>
        <taxon>Chlorophyta</taxon>
        <taxon>core chlorophytes</taxon>
        <taxon>Trebouxiophyceae</taxon>
        <taxon>Trebouxiophyceae incertae sedis</taxon>
        <taxon>Coccomyxaceae</taxon>
        <taxon>Coccomyxa</taxon>
    </lineage>
</organism>
<dbReference type="InterPro" id="IPR004827">
    <property type="entry name" value="bZIP"/>
</dbReference>
<reference evidence="3 4" key="1">
    <citation type="journal article" date="2024" name="Nat. Commun.">
        <title>Phylogenomics reveals the evolutionary origins of lichenization in chlorophyte algae.</title>
        <authorList>
            <person name="Puginier C."/>
            <person name="Libourel C."/>
            <person name="Otte J."/>
            <person name="Skaloud P."/>
            <person name="Haon M."/>
            <person name="Grisel S."/>
            <person name="Petersen M."/>
            <person name="Berrin J.G."/>
            <person name="Delaux P.M."/>
            <person name="Dal Grande F."/>
            <person name="Keller J."/>
        </authorList>
    </citation>
    <scope>NUCLEOTIDE SEQUENCE [LARGE SCALE GENOMIC DNA]</scope>
    <source>
        <strain evidence="3 4">SAG 216-7</strain>
    </source>
</reference>
<evidence type="ECO:0000313" key="4">
    <source>
        <dbReference type="Proteomes" id="UP001491310"/>
    </source>
</evidence>
<dbReference type="Gene3D" id="1.20.5.170">
    <property type="match status" value="1"/>
</dbReference>